<dbReference type="Gene3D" id="2.60.120.10">
    <property type="entry name" value="Jelly Rolls"/>
    <property type="match status" value="1"/>
</dbReference>
<reference evidence="4 5" key="1">
    <citation type="journal article" date="2021" name="Sci. Rep.">
        <title>The genome of the diatom Chaetoceros tenuissimus carries an ancient integrated fragment of an extant virus.</title>
        <authorList>
            <person name="Hongo Y."/>
            <person name="Kimura K."/>
            <person name="Takaki Y."/>
            <person name="Yoshida Y."/>
            <person name="Baba S."/>
            <person name="Kobayashi G."/>
            <person name="Nagasaki K."/>
            <person name="Hano T."/>
            <person name="Tomaru Y."/>
        </authorList>
    </citation>
    <scope>NUCLEOTIDE SEQUENCE [LARGE SCALE GENOMIC DNA]</scope>
    <source>
        <strain evidence="4 5">NIES-3715</strain>
    </source>
</reference>
<dbReference type="GO" id="GO:0046872">
    <property type="term" value="F:metal ion binding"/>
    <property type="evidence" value="ECO:0007669"/>
    <property type="project" value="UniProtKB-KW"/>
</dbReference>
<sequence length="323" mass="36313">MDFEYEQHERCQIELNSLVNVVETTISSELVGKEINLLSDDDLKLALSPVRAALDNIDTYALLGSPCCGSSGKILQPIHNEIQPIAPGVRYIHLREAYGIYSVGIFVFPPNAEIPLHDHPGMTVLSRVLYGTLGVKSYDVICEEEQPIKSSRRTSKKKAKKKAWHNVLRSVLLNPRRHKKEKVPSSTANMSSFVSQEQMKQEDPQQVGLHVYENEVKYLSAPDVTELYPRKGNLHHFKAGPEGAAVLDVLVPPYDTGDDRDCTYYVQADHLSKWCPKEKKIDSWLIASEQPRDFSCMGGIYKNFLGAVDAYDPMDDDTISSFD</sequence>
<proteinExistence type="predicted"/>
<keyword evidence="3" id="KW-0408">Iron</keyword>
<dbReference type="PANTHER" id="PTHR22966:SF61">
    <property type="entry name" value="2-AMINOETHANETHIOL DIOXYGENASE"/>
    <property type="match status" value="1"/>
</dbReference>
<evidence type="ECO:0000256" key="1">
    <source>
        <dbReference type="ARBA" id="ARBA00022723"/>
    </source>
</evidence>
<dbReference type="EMBL" id="BLLK01000022">
    <property type="protein sequence ID" value="GFH46012.1"/>
    <property type="molecule type" value="Genomic_DNA"/>
</dbReference>
<dbReference type="SUPFAM" id="SSF51182">
    <property type="entry name" value="RmlC-like cupins"/>
    <property type="match status" value="1"/>
</dbReference>
<name>A0AAD3CH58_9STRA</name>
<dbReference type="Pfam" id="PF07847">
    <property type="entry name" value="PCO_ADO"/>
    <property type="match status" value="2"/>
</dbReference>
<evidence type="ECO:0000256" key="3">
    <source>
        <dbReference type="ARBA" id="ARBA00023004"/>
    </source>
</evidence>
<dbReference type="Proteomes" id="UP001054902">
    <property type="component" value="Unassembled WGS sequence"/>
</dbReference>
<keyword evidence="2" id="KW-0560">Oxidoreductase</keyword>
<evidence type="ECO:0000313" key="5">
    <source>
        <dbReference type="Proteomes" id="UP001054902"/>
    </source>
</evidence>
<dbReference type="PANTHER" id="PTHR22966">
    <property type="entry name" value="2-AMINOETHANETHIOL DIOXYGENASE"/>
    <property type="match status" value="1"/>
</dbReference>
<dbReference type="GO" id="GO:0016702">
    <property type="term" value="F:oxidoreductase activity, acting on single donors with incorporation of molecular oxygen, incorporation of two atoms of oxygen"/>
    <property type="evidence" value="ECO:0007669"/>
    <property type="project" value="InterPro"/>
</dbReference>
<evidence type="ECO:0000313" key="4">
    <source>
        <dbReference type="EMBL" id="GFH46012.1"/>
    </source>
</evidence>
<organism evidence="4 5">
    <name type="scientific">Chaetoceros tenuissimus</name>
    <dbReference type="NCBI Taxonomy" id="426638"/>
    <lineage>
        <taxon>Eukaryota</taxon>
        <taxon>Sar</taxon>
        <taxon>Stramenopiles</taxon>
        <taxon>Ochrophyta</taxon>
        <taxon>Bacillariophyta</taxon>
        <taxon>Coscinodiscophyceae</taxon>
        <taxon>Chaetocerotophycidae</taxon>
        <taxon>Chaetocerotales</taxon>
        <taxon>Chaetocerotaceae</taxon>
        <taxon>Chaetoceros</taxon>
    </lineage>
</organism>
<dbReference type="AlphaFoldDB" id="A0AAD3CH58"/>
<evidence type="ECO:0000256" key="2">
    <source>
        <dbReference type="ARBA" id="ARBA00023002"/>
    </source>
</evidence>
<comment type="caution">
    <text evidence="4">The sequence shown here is derived from an EMBL/GenBank/DDBJ whole genome shotgun (WGS) entry which is preliminary data.</text>
</comment>
<dbReference type="CDD" id="cd20289">
    <property type="entry name" value="cupin_ADO"/>
    <property type="match status" value="1"/>
</dbReference>
<dbReference type="InterPro" id="IPR012864">
    <property type="entry name" value="PCO/ADO"/>
</dbReference>
<dbReference type="InterPro" id="IPR011051">
    <property type="entry name" value="RmlC_Cupin_sf"/>
</dbReference>
<keyword evidence="5" id="KW-1185">Reference proteome</keyword>
<protein>
    <submittedName>
        <fullName evidence="4">Uncharacterized protein</fullName>
    </submittedName>
</protein>
<dbReference type="InterPro" id="IPR014710">
    <property type="entry name" value="RmlC-like_jellyroll"/>
</dbReference>
<keyword evidence="1" id="KW-0479">Metal-binding</keyword>
<gene>
    <name evidence="4" type="ORF">CTEN210_02486</name>
</gene>
<accession>A0AAD3CH58</accession>